<dbReference type="EMBL" id="KI395256">
    <property type="protein sequence ID" value="ERM98827.1"/>
    <property type="molecule type" value="Genomic_DNA"/>
</dbReference>
<dbReference type="Proteomes" id="UP000017836">
    <property type="component" value="Unassembled WGS sequence"/>
</dbReference>
<proteinExistence type="predicted"/>
<evidence type="ECO:0000313" key="1">
    <source>
        <dbReference type="EMBL" id="ERM98827.1"/>
    </source>
</evidence>
<accession>W1NSR2</accession>
<gene>
    <name evidence="1" type="ORF">AMTR_s00093p00153360</name>
</gene>
<sequence length="95" mass="10397">MHTTSFSAPELALLNSFRCPNHRQLFLSCPLAHFLHPATPSVAVQPPVPPPLSLSTCSRSTNLLRLPSANLSSFSAATSYFFSLKHPKNEQIILP</sequence>
<dbReference type="AlphaFoldDB" id="W1NSR2"/>
<protein>
    <submittedName>
        <fullName evidence="1">Uncharacterized protein</fullName>
    </submittedName>
</protein>
<dbReference type="HOGENOM" id="CLU_2375646_0_0_1"/>
<name>W1NSR2_AMBTC</name>
<reference evidence="2" key="1">
    <citation type="journal article" date="2013" name="Science">
        <title>The Amborella genome and the evolution of flowering plants.</title>
        <authorList>
            <consortium name="Amborella Genome Project"/>
        </authorList>
    </citation>
    <scope>NUCLEOTIDE SEQUENCE [LARGE SCALE GENOMIC DNA]</scope>
</reference>
<organism evidence="1 2">
    <name type="scientific">Amborella trichopoda</name>
    <dbReference type="NCBI Taxonomy" id="13333"/>
    <lineage>
        <taxon>Eukaryota</taxon>
        <taxon>Viridiplantae</taxon>
        <taxon>Streptophyta</taxon>
        <taxon>Embryophyta</taxon>
        <taxon>Tracheophyta</taxon>
        <taxon>Spermatophyta</taxon>
        <taxon>Magnoliopsida</taxon>
        <taxon>Amborellales</taxon>
        <taxon>Amborellaceae</taxon>
        <taxon>Amborella</taxon>
    </lineage>
</organism>
<keyword evidence="2" id="KW-1185">Reference proteome</keyword>
<dbReference type="Gramene" id="ERM98827">
    <property type="protein sequence ID" value="ERM98827"/>
    <property type="gene ID" value="AMTR_s00093p00153360"/>
</dbReference>
<evidence type="ECO:0000313" key="2">
    <source>
        <dbReference type="Proteomes" id="UP000017836"/>
    </source>
</evidence>